<name>A0A835MWG0_9ROSI</name>
<sequence length="85" mass="10232">MEQACHIFERLFNFNTLWNLCGNTIRKIGFFKAKLRFRQKTHYNRSIILKCNHATSVYFKHIEGYGKSWITTNDQRILRTPHKSI</sequence>
<proteinExistence type="predicted"/>
<gene>
    <name evidence="1" type="ORF">SADUNF_Sadunf11G0002100</name>
</gene>
<accession>A0A835MWG0</accession>
<dbReference type="Proteomes" id="UP000657918">
    <property type="component" value="Chromosome 11"/>
</dbReference>
<reference evidence="1 2" key="1">
    <citation type="submission" date="2020-10" db="EMBL/GenBank/DDBJ databases">
        <title>Plant Genome Project.</title>
        <authorList>
            <person name="Zhang R.-G."/>
        </authorList>
    </citation>
    <scope>NUCLEOTIDE SEQUENCE [LARGE SCALE GENOMIC DNA]</scope>
    <source>
        <strain evidence="1">FAFU-HL-1</strain>
        <tissue evidence="1">Leaf</tissue>
    </source>
</reference>
<organism evidence="1 2">
    <name type="scientific">Salix dunnii</name>
    <dbReference type="NCBI Taxonomy" id="1413687"/>
    <lineage>
        <taxon>Eukaryota</taxon>
        <taxon>Viridiplantae</taxon>
        <taxon>Streptophyta</taxon>
        <taxon>Embryophyta</taxon>
        <taxon>Tracheophyta</taxon>
        <taxon>Spermatophyta</taxon>
        <taxon>Magnoliopsida</taxon>
        <taxon>eudicotyledons</taxon>
        <taxon>Gunneridae</taxon>
        <taxon>Pentapetalae</taxon>
        <taxon>rosids</taxon>
        <taxon>fabids</taxon>
        <taxon>Malpighiales</taxon>
        <taxon>Salicaceae</taxon>
        <taxon>Saliceae</taxon>
        <taxon>Salix</taxon>
    </lineage>
</organism>
<evidence type="ECO:0000313" key="1">
    <source>
        <dbReference type="EMBL" id="KAF9672068.1"/>
    </source>
</evidence>
<dbReference type="AlphaFoldDB" id="A0A835MWG0"/>
<comment type="caution">
    <text evidence="1">The sequence shown here is derived from an EMBL/GenBank/DDBJ whole genome shotgun (WGS) entry which is preliminary data.</text>
</comment>
<protein>
    <submittedName>
        <fullName evidence="1">Uncharacterized protein</fullName>
    </submittedName>
</protein>
<dbReference type="EMBL" id="JADGMS010000011">
    <property type="protein sequence ID" value="KAF9672068.1"/>
    <property type="molecule type" value="Genomic_DNA"/>
</dbReference>
<keyword evidence="2" id="KW-1185">Reference proteome</keyword>
<evidence type="ECO:0000313" key="2">
    <source>
        <dbReference type="Proteomes" id="UP000657918"/>
    </source>
</evidence>